<proteinExistence type="predicted"/>
<dbReference type="PANTHER" id="PTHR30505">
    <property type="entry name" value="FRUCTOSE-LIKE PERMEASE"/>
    <property type="match status" value="1"/>
</dbReference>
<keyword evidence="7" id="KW-0808">Transferase</keyword>
<dbReference type="InterPro" id="IPR003501">
    <property type="entry name" value="PTS_EIIB_2/3"/>
</dbReference>
<dbReference type="SUPFAM" id="SSF52794">
    <property type="entry name" value="PTS system IIB component-like"/>
    <property type="match status" value="1"/>
</dbReference>
<sequence length="645" mass="66931">MNIQEVLRKELVILDLQATTKEGAIEEMADRLVATGVVSDKAAFLANIWKREEEGTTGIGDGIAIPHAKTDVVSTPSIVFARSTAGVDFASMDGKPAYLFFMIATPANSSDAHLKLLSELSTQLIHESVRKQLMTETDYDKIIGIFSQGAKTENTVSNEAPFVVAVTGCATGIAHTYMAAEKLQEAGNKLGIRVKVETNGSTGVENRLTGADIKDAAGVVIAADVNVEMDRFDGKHLISQPVAAGIHKPEQLLQEAISGKAPVYHSEGGNTESSASGDKLSVGQQIYKHLMSGVSHMLPFVIGGGIAIALAFLLDQLIGVPQDQLASLGSYNAIASLFKQIGGLAFGFMLPVFAGYIAYSIADRPGLVAGFVAGGIAAGGGAIVVSLGEAIGITGLSDASAGFLGALVGGFLAGYVVLGIKALFKNLPKVFDGIKTILIYPVLTVIIVGILMVVITIPMGWLNTWLNDFLNGLSGANAILLGLLLGAMMAVDLGGPVNKAAYIFATGTLAATVSTGGSAIMAAVMAAGMVPPLATFVATLVFRKKFTSQERDAGLTNSVLGLSFITEGAIPFAAADPLRMIPSFIAGSAITGAIVMFLNIKVLAPHGGIFVIMLVSNPLFYIVAIVVGTLISALLIGVLRKKPTV</sequence>
<evidence type="ECO:0000256" key="4">
    <source>
        <dbReference type="ARBA" id="ARBA00022475"/>
    </source>
</evidence>
<dbReference type="InterPro" id="IPR036095">
    <property type="entry name" value="PTS_EIIB-like_sf"/>
</dbReference>
<accession>A0A5R8Q729</accession>
<evidence type="ECO:0000256" key="10">
    <source>
        <dbReference type="ARBA" id="ARBA00022989"/>
    </source>
</evidence>
<dbReference type="PROSITE" id="PS51099">
    <property type="entry name" value="PTS_EIIB_TYPE_2"/>
    <property type="match status" value="1"/>
</dbReference>
<evidence type="ECO:0000256" key="7">
    <source>
        <dbReference type="ARBA" id="ARBA00022679"/>
    </source>
</evidence>
<dbReference type="Pfam" id="PF02378">
    <property type="entry name" value="PTS_EIIC"/>
    <property type="match status" value="1"/>
</dbReference>
<feature type="transmembrane region" description="Helical" evidence="12">
    <location>
        <begin position="580"/>
        <end position="598"/>
    </location>
</feature>
<evidence type="ECO:0000259" key="13">
    <source>
        <dbReference type="PROSITE" id="PS51094"/>
    </source>
</evidence>
<dbReference type="InterPro" id="IPR013011">
    <property type="entry name" value="PTS_EIIB_2"/>
</dbReference>
<evidence type="ECO:0000313" key="17">
    <source>
        <dbReference type="Proteomes" id="UP000306912"/>
    </source>
</evidence>
<evidence type="ECO:0000256" key="11">
    <source>
        <dbReference type="ARBA" id="ARBA00023136"/>
    </source>
</evidence>
<dbReference type="OrthoDB" id="9782569at2"/>
<evidence type="ECO:0000259" key="14">
    <source>
        <dbReference type="PROSITE" id="PS51099"/>
    </source>
</evidence>
<evidence type="ECO:0000256" key="12">
    <source>
        <dbReference type="SAM" id="Phobius"/>
    </source>
</evidence>
<dbReference type="InterPro" id="IPR013014">
    <property type="entry name" value="PTS_EIIC_2"/>
</dbReference>
<feature type="domain" description="PTS EIIB type-2" evidence="14">
    <location>
        <begin position="163"/>
        <end position="258"/>
    </location>
</feature>
<feature type="transmembrane region" description="Helical" evidence="12">
    <location>
        <begin position="338"/>
        <end position="359"/>
    </location>
</feature>
<feature type="transmembrane region" description="Helical" evidence="12">
    <location>
        <begin position="399"/>
        <end position="424"/>
    </location>
</feature>
<keyword evidence="17" id="KW-1185">Reference proteome</keyword>
<dbReference type="RefSeq" id="WP_138192456.1">
    <property type="nucleotide sequence ID" value="NZ_VBWP01000014.1"/>
</dbReference>
<keyword evidence="5" id="KW-0597">Phosphoprotein</keyword>
<dbReference type="Pfam" id="PF02302">
    <property type="entry name" value="PTS_IIB"/>
    <property type="match status" value="1"/>
</dbReference>
<name>A0A5R8Q729_9FIRM</name>
<evidence type="ECO:0000256" key="3">
    <source>
        <dbReference type="ARBA" id="ARBA00022448"/>
    </source>
</evidence>
<dbReference type="GO" id="GO:0009401">
    <property type="term" value="P:phosphoenolpyruvate-dependent sugar phosphotransferase system"/>
    <property type="evidence" value="ECO:0007669"/>
    <property type="project" value="UniProtKB-KW"/>
</dbReference>
<evidence type="ECO:0000313" key="16">
    <source>
        <dbReference type="EMBL" id="TLG71232.1"/>
    </source>
</evidence>
<keyword evidence="4" id="KW-1003">Cell membrane</keyword>
<dbReference type="Gene3D" id="3.40.50.2300">
    <property type="match status" value="1"/>
</dbReference>
<reference evidence="16 17" key="1">
    <citation type="submission" date="2019-05" db="EMBL/GenBank/DDBJ databases">
        <title>Culicoidintestinum kansasii gen. nov., sp. nov. from the gastrointestinal tract of the biting midge, Culicoides sonorensis.</title>
        <authorList>
            <person name="Neupane S."/>
            <person name="Ghosh A."/>
            <person name="Gunther S."/>
            <person name="Martin K."/>
            <person name="Zurek L."/>
        </authorList>
    </citation>
    <scope>NUCLEOTIDE SEQUENCE [LARGE SCALE GENOMIC DNA]</scope>
    <source>
        <strain evidence="16 17">CS-1</strain>
    </source>
</reference>
<dbReference type="GO" id="GO:0022877">
    <property type="term" value="F:protein-N(PI)-phosphohistidine-fructose phosphotransferase system transporter activity"/>
    <property type="evidence" value="ECO:0007669"/>
    <property type="project" value="InterPro"/>
</dbReference>
<dbReference type="InParanoid" id="A0A5R8Q729"/>
<dbReference type="AlphaFoldDB" id="A0A5R8Q729"/>
<keyword evidence="6" id="KW-0762">Sugar transport</keyword>
<dbReference type="PROSITE" id="PS51094">
    <property type="entry name" value="PTS_EIIA_TYPE_2"/>
    <property type="match status" value="1"/>
</dbReference>
<dbReference type="FunFam" id="3.40.930.10:FF:000009">
    <property type="entry name" value="PTS system, fructose specific IIABC component"/>
    <property type="match status" value="1"/>
</dbReference>
<keyword evidence="10 12" id="KW-1133">Transmembrane helix</keyword>
<dbReference type="InterPro" id="IPR004715">
    <property type="entry name" value="PTS_IIA_fruc"/>
</dbReference>
<dbReference type="PROSITE" id="PS51104">
    <property type="entry name" value="PTS_EIIC_TYPE_2"/>
    <property type="match status" value="1"/>
</dbReference>
<dbReference type="Proteomes" id="UP000306912">
    <property type="component" value="Unassembled WGS sequence"/>
</dbReference>
<dbReference type="NCBIfam" id="TIGR00848">
    <property type="entry name" value="fruA"/>
    <property type="match status" value="1"/>
</dbReference>
<gene>
    <name evidence="16" type="ORF">FEZ08_11295</name>
</gene>
<dbReference type="EMBL" id="VBWP01000014">
    <property type="protein sequence ID" value="TLG71232.1"/>
    <property type="molecule type" value="Genomic_DNA"/>
</dbReference>
<dbReference type="NCBIfam" id="TIGR01427">
    <property type="entry name" value="PTS_IIC_fructo"/>
    <property type="match status" value="1"/>
</dbReference>
<feature type="transmembrane region" description="Helical" evidence="12">
    <location>
        <begin position="297"/>
        <end position="318"/>
    </location>
</feature>
<keyword evidence="9 12" id="KW-0812">Transmembrane</keyword>
<dbReference type="PANTHER" id="PTHR30505:SF28">
    <property type="entry name" value="PTS SYSTEM 2-O-ALPHA-MANNOSYL-D-GLYCERATE-SPECIFIC EIIABC COMPONENT"/>
    <property type="match status" value="1"/>
</dbReference>
<keyword evidence="3" id="KW-0813">Transport</keyword>
<evidence type="ECO:0000259" key="15">
    <source>
        <dbReference type="PROSITE" id="PS51104"/>
    </source>
</evidence>
<feature type="transmembrane region" description="Helical" evidence="12">
    <location>
        <begin position="554"/>
        <end position="574"/>
    </location>
</feature>
<dbReference type="GO" id="GO:0005351">
    <property type="term" value="F:carbohydrate:proton symporter activity"/>
    <property type="evidence" value="ECO:0007669"/>
    <property type="project" value="InterPro"/>
</dbReference>
<dbReference type="GO" id="GO:0005886">
    <property type="term" value="C:plasma membrane"/>
    <property type="evidence" value="ECO:0007669"/>
    <property type="project" value="UniProtKB-SubCell"/>
</dbReference>
<dbReference type="GO" id="GO:0005737">
    <property type="term" value="C:cytoplasm"/>
    <property type="evidence" value="ECO:0007669"/>
    <property type="project" value="UniProtKB-SubCell"/>
</dbReference>
<comment type="caution">
    <text evidence="16">The sequence shown here is derived from an EMBL/GenBank/DDBJ whole genome shotgun (WGS) entry which is preliminary data.</text>
</comment>
<dbReference type="InterPro" id="IPR003353">
    <property type="entry name" value="PTS_IIB_fruc"/>
</dbReference>
<evidence type="ECO:0000256" key="8">
    <source>
        <dbReference type="ARBA" id="ARBA00022683"/>
    </source>
</evidence>
<organism evidence="16 17">
    <name type="scientific">Culicoidibacter larvae</name>
    <dbReference type="NCBI Taxonomy" id="2579976"/>
    <lineage>
        <taxon>Bacteria</taxon>
        <taxon>Bacillati</taxon>
        <taxon>Bacillota</taxon>
        <taxon>Culicoidibacteria</taxon>
        <taxon>Culicoidibacterales</taxon>
        <taxon>Culicoidibacteraceae</taxon>
        <taxon>Culicoidibacter</taxon>
    </lineage>
</organism>
<dbReference type="CDD" id="cd05569">
    <property type="entry name" value="PTS_IIB_fructose"/>
    <property type="match status" value="1"/>
</dbReference>
<feature type="domain" description="PTS EIIA type-2" evidence="13">
    <location>
        <begin position="5"/>
        <end position="149"/>
    </location>
</feature>
<dbReference type="NCBIfam" id="TIGR00829">
    <property type="entry name" value="FRU"/>
    <property type="match status" value="1"/>
</dbReference>
<dbReference type="InterPro" id="IPR002178">
    <property type="entry name" value="PTS_EIIA_type-2_dom"/>
</dbReference>
<protein>
    <submittedName>
        <fullName evidence="16">PTS fructose transporter subunit IIC</fullName>
    </submittedName>
</protein>
<dbReference type="SUPFAM" id="SSF55804">
    <property type="entry name" value="Phoshotransferase/anion transport protein"/>
    <property type="match status" value="1"/>
</dbReference>
<feature type="transmembrane region" description="Helical" evidence="12">
    <location>
        <begin position="436"/>
        <end position="461"/>
    </location>
</feature>
<feature type="transmembrane region" description="Helical" evidence="12">
    <location>
        <begin position="619"/>
        <end position="639"/>
    </location>
</feature>
<dbReference type="Gene3D" id="3.40.930.10">
    <property type="entry name" value="Mannitol-specific EII, Chain A"/>
    <property type="match status" value="1"/>
</dbReference>
<dbReference type="InterPro" id="IPR006327">
    <property type="entry name" value="PTS_IIC_fruc"/>
</dbReference>
<feature type="transmembrane region" description="Helical" evidence="12">
    <location>
        <begin position="523"/>
        <end position="542"/>
    </location>
</feature>
<evidence type="ECO:0000256" key="2">
    <source>
        <dbReference type="ARBA" id="ARBA00004496"/>
    </source>
</evidence>
<dbReference type="FunCoup" id="A0A5R8Q729">
    <property type="interactions" value="35"/>
</dbReference>
<dbReference type="InterPro" id="IPR050864">
    <property type="entry name" value="Bacterial_PTS_Sugar_Transport"/>
</dbReference>
<keyword evidence="8" id="KW-0598">Phosphotransferase system</keyword>
<feature type="domain" description="PTS EIIC type-2" evidence="15">
    <location>
        <begin position="286"/>
        <end position="645"/>
    </location>
</feature>
<dbReference type="Pfam" id="PF00359">
    <property type="entry name" value="PTS_EIIA_2"/>
    <property type="match status" value="1"/>
</dbReference>
<dbReference type="GO" id="GO:0090563">
    <property type="term" value="F:protein-phosphocysteine-sugar phosphotransferase activity"/>
    <property type="evidence" value="ECO:0007669"/>
    <property type="project" value="TreeGrafter"/>
</dbReference>
<dbReference type="CDD" id="cd00211">
    <property type="entry name" value="PTS_IIA_fru"/>
    <property type="match status" value="1"/>
</dbReference>
<feature type="transmembrane region" description="Helical" evidence="12">
    <location>
        <begin position="366"/>
        <end position="387"/>
    </location>
</feature>
<evidence type="ECO:0000256" key="9">
    <source>
        <dbReference type="ARBA" id="ARBA00022692"/>
    </source>
</evidence>
<feature type="transmembrane region" description="Helical" evidence="12">
    <location>
        <begin position="473"/>
        <end position="493"/>
    </location>
</feature>
<dbReference type="InterPro" id="IPR016152">
    <property type="entry name" value="PTrfase/Anion_transptr"/>
</dbReference>
<evidence type="ECO:0000256" key="6">
    <source>
        <dbReference type="ARBA" id="ARBA00022597"/>
    </source>
</evidence>
<evidence type="ECO:0000256" key="5">
    <source>
        <dbReference type="ARBA" id="ARBA00022553"/>
    </source>
</evidence>
<dbReference type="PROSITE" id="PS00372">
    <property type="entry name" value="PTS_EIIA_TYPE_2_HIS"/>
    <property type="match status" value="1"/>
</dbReference>
<keyword evidence="11 12" id="KW-0472">Membrane</keyword>
<dbReference type="InterPro" id="IPR003352">
    <property type="entry name" value="PTS_EIIC"/>
</dbReference>
<dbReference type="FunFam" id="3.40.50.2300:FF:000014">
    <property type="entry name" value="PTS system fructose-like transporter subunit IIB"/>
    <property type="match status" value="1"/>
</dbReference>
<comment type="subcellular location">
    <subcellularLocation>
        <location evidence="1">Cell inner membrane</location>
        <topology evidence="1">Multi-pass membrane protein</topology>
    </subcellularLocation>
    <subcellularLocation>
        <location evidence="2">Cytoplasm</location>
    </subcellularLocation>
</comment>
<evidence type="ECO:0000256" key="1">
    <source>
        <dbReference type="ARBA" id="ARBA00004429"/>
    </source>
</evidence>